<evidence type="ECO:0000256" key="5">
    <source>
        <dbReference type="SAM" id="MobiDB-lite"/>
    </source>
</evidence>
<keyword evidence="3" id="KW-0998">Cell outer membrane</keyword>
<dbReference type="PANTHER" id="PTHR30329">
    <property type="entry name" value="STATOR ELEMENT OF FLAGELLAR MOTOR COMPLEX"/>
    <property type="match status" value="1"/>
</dbReference>
<feature type="chain" id="PRO_5011783789" evidence="6">
    <location>
        <begin position="19"/>
        <end position="666"/>
    </location>
</feature>
<feature type="compositionally biased region" description="Basic and acidic residues" evidence="5">
    <location>
        <begin position="646"/>
        <end position="666"/>
    </location>
</feature>
<evidence type="ECO:0000256" key="6">
    <source>
        <dbReference type="SAM" id="SignalP"/>
    </source>
</evidence>
<dbReference type="PRINTS" id="PR01021">
    <property type="entry name" value="OMPADOMAIN"/>
</dbReference>
<dbReference type="PANTHER" id="PTHR30329:SF21">
    <property type="entry name" value="LIPOPROTEIN YIAD-RELATED"/>
    <property type="match status" value="1"/>
</dbReference>
<sequence length="666" mass="74787">MKKILLFLLVTYAGVSQAQYVVNYKKVADTYFENKDYYAASTFYKKALKITGDSTQAILPYGKERKTASEEKIMEDYEGAVYNLAESSRMYREFTEAEKYYAVATTFTNTKYRKALFYYAESLRANKKFNQAIDAFEQYIKKNGNDVLVKDAKKEIASCKFALEEMRFPRMVQVKRLPAQVNGLGSNYAPVKYGNDFYFTSSRPIAIAGKRDVVKTDAGEVQVATKSNPFLNNIYTSKGDLSATEVSVKALDINLPKGIEVAASTFSPNGNTIYFTAWREKENYAIYTAKKTGDKWSQPVEAGLQVNSKDFNSSQPFVTADGKFLLFSSDRTGGYGKYDLWYCAIREDGSLGQAVNFGPTINTEDDERAPYYNVSTKKLLFSTDGRIGLGGLDFFEAEGDLVDWSTPKNLGYPFNSSKDDVYFTAVDDKGIKGYISSDRESSCCLEVFEVKKEFLSIAGILTDCKTKLPLPGAKVTLSNVEGEQKITTGTDGKYTFKVDSKRPIKLLFAKDNYFSITKNYAYEELAKADTLIYRDYCISPFKLGIPIVLDNVYYEFNKADLTEPSKKVLDALIPIMEDNPEMEIELGAHTDNIGTDEYNLDLSNRRAQSCVDYLVSKGISITRLTSKGYGESMPVAPNTIGKGKKQKDNPEGRAKNRRTEFKVTKK</sequence>
<dbReference type="InterPro" id="IPR006664">
    <property type="entry name" value="OMP_bac"/>
</dbReference>
<dbReference type="Proteomes" id="UP000199572">
    <property type="component" value="Unassembled WGS sequence"/>
</dbReference>
<organism evidence="8 9">
    <name type="scientific">Pedobacter rhizosphaerae</name>
    <dbReference type="NCBI Taxonomy" id="390241"/>
    <lineage>
        <taxon>Bacteria</taxon>
        <taxon>Pseudomonadati</taxon>
        <taxon>Bacteroidota</taxon>
        <taxon>Sphingobacteriia</taxon>
        <taxon>Sphingobacteriales</taxon>
        <taxon>Sphingobacteriaceae</taxon>
        <taxon>Pedobacter</taxon>
    </lineage>
</organism>
<dbReference type="STRING" id="390241.SAMN04488023_10472"/>
<dbReference type="AlphaFoldDB" id="A0A1H9LBD3"/>
<feature type="domain" description="OmpA-like" evidence="7">
    <location>
        <begin position="541"/>
        <end position="666"/>
    </location>
</feature>
<dbReference type="InterPro" id="IPR008969">
    <property type="entry name" value="CarboxyPept-like_regulatory"/>
</dbReference>
<reference evidence="9" key="1">
    <citation type="submission" date="2016-10" db="EMBL/GenBank/DDBJ databases">
        <authorList>
            <person name="Varghese N."/>
            <person name="Submissions S."/>
        </authorList>
    </citation>
    <scope>NUCLEOTIDE SEQUENCE [LARGE SCALE GENOMIC DNA]</scope>
    <source>
        <strain evidence="9">DSM 18610</strain>
    </source>
</reference>
<feature type="signal peptide" evidence="6">
    <location>
        <begin position="1"/>
        <end position="18"/>
    </location>
</feature>
<dbReference type="SUPFAM" id="SSF82171">
    <property type="entry name" value="DPP6 N-terminal domain-like"/>
    <property type="match status" value="1"/>
</dbReference>
<keyword evidence="9" id="KW-1185">Reference proteome</keyword>
<dbReference type="PROSITE" id="PS51123">
    <property type="entry name" value="OMPA_2"/>
    <property type="match status" value="1"/>
</dbReference>
<dbReference type="Gene3D" id="2.120.10.30">
    <property type="entry name" value="TolB, C-terminal domain"/>
    <property type="match status" value="1"/>
</dbReference>
<keyword evidence="6" id="KW-0732">Signal</keyword>
<dbReference type="InterPro" id="IPR036737">
    <property type="entry name" value="OmpA-like_sf"/>
</dbReference>
<dbReference type="SUPFAM" id="SSF103088">
    <property type="entry name" value="OmpA-like"/>
    <property type="match status" value="1"/>
</dbReference>
<dbReference type="InterPro" id="IPR050330">
    <property type="entry name" value="Bact_OuterMem_StrucFunc"/>
</dbReference>
<feature type="region of interest" description="Disordered" evidence="5">
    <location>
        <begin position="632"/>
        <end position="666"/>
    </location>
</feature>
<evidence type="ECO:0000256" key="4">
    <source>
        <dbReference type="PROSITE-ProRule" id="PRU00473"/>
    </source>
</evidence>
<evidence type="ECO:0000256" key="2">
    <source>
        <dbReference type="ARBA" id="ARBA00023136"/>
    </source>
</evidence>
<dbReference type="Gene3D" id="2.60.40.1120">
    <property type="entry name" value="Carboxypeptidase-like, regulatory domain"/>
    <property type="match status" value="1"/>
</dbReference>
<dbReference type="InterPro" id="IPR011659">
    <property type="entry name" value="WD40"/>
</dbReference>
<dbReference type="Gene3D" id="1.25.40.10">
    <property type="entry name" value="Tetratricopeptide repeat domain"/>
    <property type="match status" value="1"/>
</dbReference>
<accession>A0A1H9LBD3</accession>
<dbReference type="InterPro" id="IPR011042">
    <property type="entry name" value="6-blade_b-propeller_TolB-like"/>
</dbReference>
<comment type="subcellular location">
    <subcellularLocation>
        <location evidence="1">Cell outer membrane</location>
    </subcellularLocation>
</comment>
<evidence type="ECO:0000313" key="8">
    <source>
        <dbReference type="EMBL" id="SER08648.1"/>
    </source>
</evidence>
<keyword evidence="2 4" id="KW-0472">Membrane</keyword>
<evidence type="ECO:0000313" key="9">
    <source>
        <dbReference type="Proteomes" id="UP000199572"/>
    </source>
</evidence>
<dbReference type="InterPro" id="IPR006665">
    <property type="entry name" value="OmpA-like"/>
</dbReference>
<dbReference type="OrthoDB" id="9809364at2"/>
<dbReference type="CDD" id="cd07185">
    <property type="entry name" value="OmpA_C-like"/>
    <property type="match status" value="1"/>
</dbReference>
<proteinExistence type="predicted"/>
<dbReference type="RefSeq" id="WP_090881811.1">
    <property type="nucleotide sequence ID" value="NZ_FOGG01000004.1"/>
</dbReference>
<dbReference type="GO" id="GO:0009279">
    <property type="term" value="C:cell outer membrane"/>
    <property type="evidence" value="ECO:0007669"/>
    <property type="project" value="UniProtKB-SubCell"/>
</dbReference>
<evidence type="ECO:0000256" key="3">
    <source>
        <dbReference type="ARBA" id="ARBA00023237"/>
    </source>
</evidence>
<dbReference type="EMBL" id="FOGG01000004">
    <property type="protein sequence ID" value="SER08648.1"/>
    <property type="molecule type" value="Genomic_DNA"/>
</dbReference>
<dbReference type="Pfam" id="PF07676">
    <property type="entry name" value="PD40"/>
    <property type="match status" value="2"/>
</dbReference>
<evidence type="ECO:0000256" key="1">
    <source>
        <dbReference type="ARBA" id="ARBA00004442"/>
    </source>
</evidence>
<dbReference type="InterPro" id="IPR011990">
    <property type="entry name" value="TPR-like_helical_dom_sf"/>
</dbReference>
<evidence type="ECO:0000259" key="7">
    <source>
        <dbReference type="PROSITE" id="PS51123"/>
    </source>
</evidence>
<protein>
    <submittedName>
        <fullName evidence="8">WD40-like Beta Propeller Repeat</fullName>
    </submittedName>
</protein>
<dbReference type="Pfam" id="PF00691">
    <property type="entry name" value="OmpA"/>
    <property type="match status" value="1"/>
</dbReference>
<name>A0A1H9LBD3_9SPHI</name>
<dbReference type="Gene3D" id="3.30.1330.60">
    <property type="entry name" value="OmpA-like domain"/>
    <property type="match status" value="1"/>
</dbReference>
<dbReference type="SUPFAM" id="SSF49464">
    <property type="entry name" value="Carboxypeptidase regulatory domain-like"/>
    <property type="match status" value="1"/>
</dbReference>
<dbReference type="SUPFAM" id="SSF48452">
    <property type="entry name" value="TPR-like"/>
    <property type="match status" value="1"/>
</dbReference>
<gene>
    <name evidence="8" type="ORF">SAMN04488023_10472</name>
</gene>